<feature type="transmembrane region" description="Helical" evidence="1">
    <location>
        <begin position="196"/>
        <end position="216"/>
    </location>
</feature>
<keyword evidence="2" id="KW-0732">Signal</keyword>
<feature type="chain" id="PRO_5021922105" description="Outer membrane protein with beta-barrel domain" evidence="2">
    <location>
        <begin position="20"/>
        <end position="217"/>
    </location>
</feature>
<dbReference type="AlphaFoldDB" id="A0A562SQN5"/>
<feature type="signal peptide" evidence="2">
    <location>
        <begin position="1"/>
        <end position="19"/>
    </location>
</feature>
<protein>
    <recommendedName>
        <fullName evidence="5">Outer membrane protein with beta-barrel domain</fullName>
    </recommendedName>
</protein>
<sequence>MKKIITLSVIVLLAFNASAQFQKGNKVLGFGFSVGSSSREITYDPAVRLIKNNYANLNAELGFAKSESRLNGFYISSGYGTIKQYNTSSATTNKNQEVNFRAGYFARKYVLLANRFFVFGAAEAGGFYAANYRARLNDAYQQNFGASVSLRPGLAYKIKERFLLELEFADLANITYSQLEYETGLGNKSINRSFNLGTSLGLGYFASIGIGARIILK</sequence>
<comment type="caution">
    <text evidence="3">The sequence shown here is derived from an EMBL/GenBank/DDBJ whole genome shotgun (WGS) entry which is preliminary data.</text>
</comment>
<organism evidence="3 4">
    <name type="scientific">Lacibacter cauensis</name>
    <dbReference type="NCBI Taxonomy" id="510947"/>
    <lineage>
        <taxon>Bacteria</taxon>
        <taxon>Pseudomonadati</taxon>
        <taxon>Bacteroidota</taxon>
        <taxon>Chitinophagia</taxon>
        <taxon>Chitinophagales</taxon>
        <taxon>Chitinophagaceae</taxon>
        <taxon>Lacibacter</taxon>
    </lineage>
</organism>
<reference evidence="3 4" key="1">
    <citation type="journal article" date="2015" name="Stand. Genomic Sci.">
        <title>Genomic Encyclopedia of Bacterial and Archaeal Type Strains, Phase III: the genomes of soil and plant-associated and newly described type strains.</title>
        <authorList>
            <person name="Whitman W.B."/>
            <person name="Woyke T."/>
            <person name="Klenk H.P."/>
            <person name="Zhou Y."/>
            <person name="Lilburn T.G."/>
            <person name="Beck B.J."/>
            <person name="De Vos P."/>
            <person name="Vandamme P."/>
            <person name="Eisen J.A."/>
            <person name="Garrity G."/>
            <person name="Hugenholtz P."/>
            <person name="Kyrpides N.C."/>
        </authorList>
    </citation>
    <scope>NUCLEOTIDE SEQUENCE [LARGE SCALE GENOMIC DNA]</scope>
    <source>
        <strain evidence="3 4">CGMCC 1.7271</strain>
    </source>
</reference>
<keyword evidence="1" id="KW-0812">Transmembrane</keyword>
<keyword evidence="4" id="KW-1185">Reference proteome</keyword>
<proteinExistence type="predicted"/>
<keyword evidence="1" id="KW-1133">Transmembrane helix</keyword>
<evidence type="ECO:0008006" key="5">
    <source>
        <dbReference type="Google" id="ProtNLM"/>
    </source>
</evidence>
<name>A0A562SQN5_9BACT</name>
<keyword evidence="1" id="KW-0472">Membrane</keyword>
<evidence type="ECO:0000313" key="4">
    <source>
        <dbReference type="Proteomes" id="UP000316167"/>
    </source>
</evidence>
<dbReference type="OrthoDB" id="673025at2"/>
<evidence type="ECO:0000313" key="3">
    <source>
        <dbReference type="EMBL" id="TWI83443.1"/>
    </source>
</evidence>
<accession>A0A562SQN5</accession>
<dbReference type="Proteomes" id="UP000316167">
    <property type="component" value="Unassembled WGS sequence"/>
</dbReference>
<evidence type="ECO:0000256" key="1">
    <source>
        <dbReference type="SAM" id="Phobius"/>
    </source>
</evidence>
<dbReference type="RefSeq" id="WP_144885600.1">
    <property type="nucleotide sequence ID" value="NZ_VLLE01000003.1"/>
</dbReference>
<gene>
    <name evidence="3" type="ORF">IQ13_1555</name>
</gene>
<dbReference type="EMBL" id="VLLE01000003">
    <property type="protein sequence ID" value="TWI83443.1"/>
    <property type="molecule type" value="Genomic_DNA"/>
</dbReference>
<evidence type="ECO:0000256" key="2">
    <source>
        <dbReference type="SAM" id="SignalP"/>
    </source>
</evidence>